<reference evidence="3" key="1">
    <citation type="submission" date="2025-08" db="UniProtKB">
        <authorList>
            <consortium name="RefSeq"/>
        </authorList>
    </citation>
    <scope>IDENTIFICATION</scope>
</reference>
<dbReference type="InterPro" id="IPR027973">
    <property type="entry name" value="FSAF1-like"/>
</dbReference>
<dbReference type="GeneID" id="114828560"/>
<dbReference type="PANTHER" id="PTHR28366">
    <property type="entry name" value="CHROMOSOME 1 OPEN READING FRAME 131"/>
    <property type="match status" value="1"/>
</dbReference>
<dbReference type="Proteomes" id="UP000694867">
    <property type="component" value="Unplaced"/>
</dbReference>
<dbReference type="InterPro" id="IPR052852">
    <property type="entry name" value="SSU_Processome_Comp"/>
</dbReference>
<dbReference type="Pfam" id="PF15375">
    <property type="entry name" value="FSAF1"/>
    <property type="match status" value="1"/>
</dbReference>
<evidence type="ECO:0000313" key="2">
    <source>
        <dbReference type="Proteomes" id="UP000694867"/>
    </source>
</evidence>
<accession>A0AAJ7WJ31</accession>
<dbReference type="RefSeq" id="XP_028968965.1">
    <property type="nucleotide sequence ID" value="XM_029113132.1"/>
</dbReference>
<keyword evidence="2" id="KW-1185">Reference proteome</keyword>
<dbReference type="AlphaFoldDB" id="A0AAJ7WJ31"/>
<dbReference type="KEGG" id="goe:114828560"/>
<dbReference type="PANTHER" id="PTHR28366:SF1">
    <property type="entry name" value="CHROMOSOME 1 OPEN READING FRAME 131"/>
    <property type="match status" value="1"/>
</dbReference>
<evidence type="ECO:0000256" key="1">
    <source>
        <dbReference type="SAM" id="MobiDB-lite"/>
    </source>
</evidence>
<protein>
    <submittedName>
        <fullName evidence="3">Uncharacterized protein C1orf131</fullName>
    </submittedName>
</protein>
<feature type="region of interest" description="Disordered" evidence="1">
    <location>
        <begin position="1"/>
        <end position="22"/>
    </location>
</feature>
<evidence type="ECO:0000313" key="3">
    <source>
        <dbReference type="RefSeq" id="XP_028968965.1"/>
    </source>
</evidence>
<name>A0AAJ7WJ31_9ACAR</name>
<proteinExistence type="predicted"/>
<gene>
    <name evidence="3" type="primary">LOC114828560</name>
</gene>
<sequence length="162" mass="18835">MGDREFQQEGGKKLAPDPTDSDRAFDVEAARYEVLKFGISNEKQRDKRLNAKQQLLVSLGAKAPKNKYVNYKELKRELSEKRQKEALHELHSWRSTFARLKTKISIRDKKRKQRGIDVTAGYGKLKNGELVVGADVRRTMRKVQQNAKRRRQQQNPGSRRTK</sequence>
<organism evidence="2 3">
    <name type="scientific">Galendromus occidentalis</name>
    <name type="common">western predatory mite</name>
    <dbReference type="NCBI Taxonomy" id="34638"/>
    <lineage>
        <taxon>Eukaryota</taxon>
        <taxon>Metazoa</taxon>
        <taxon>Ecdysozoa</taxon>
        <taxon>Arthropoda</taxon>
        <taxon>Chelicerata</taxon>
        <taxon>Arachnida</taxon>
        <taxon>Acari</taxon>
        <taxon>Parasitiformes</taxon>
        <taxon>Mesostigmata</taxon>
        <taxon>Gamasina</taxon>
        <taxon>Phytoseioidea</taxon>
        <taxon>Phytoseiidae</taxon>
        <taxon>Typhlodrominae</taxon>
        <taxon>Galendromus</taxon>
    </lineage>
</organism>
<feature type="region of interest" description="Disordered" evidence="1">
    <location>
        <begin position="141"/>
        <end position="162"/>
    </location>
</feature>